<protein>
    <submittedName>
        <fullName evidence="2">Uncharacterized protein</fullName>
    </submittedName>
</protein>
<name>A0ABW7XB63_9NOCA</name>
<gene>
    <name evidence="2" type="ORF">ACH49W_33815</name>
</gene>
<organism evidence="2 3">
    <name type="scientific">Nocardia xishanensis</name>
    <dbReference type="NCBI Taxonomy" id="238964"/>
    <lineage>
        <taxon>Bacteria</taxon>
        <taxon>Bacillati</taxon>
        <taxon>Actinomycetota</taxon>
        <taxon>Actinomycetes</taxon>
        <taxon>Mycobacteriales</taxon>
        <taxon>Nocardiaceae</taxon>
        <taxon>Nocardia</taxon>
    </lineage>
</organism>
<reference evidence="2 3" key="1">
    <citation type="submission" date="2024-10" db="EMBL/GenBank/DDBJ databases">
        <title>The Natural Products Discovery Center: Release of the First 8490 Sequenced Strains for Exploring Actinobacteria Biosynthetic Diversity.</title>
        <authorList>
            <person name="Kalkreuter E."/>
            <person name="Kautsar S.A."/>
            <person name="Yang D."/>
            <person name="Bader C.D."/>
            <person name="Teijaro C.N."/>
            <person name="Fluegel L."/>
            <person name="Davis C.M."/>
            <person name="Simpson J.R."/>
            <person name="Lauterbach L."/>
            <person name="Steele A.D."/>
            <person name="Gui C."/>
            <person name="Meng S."/>
            <person name="Li G."/>
            <person name="Viehrig K."/>
            <person name="Ye F."/>
            <person name="Su P."/>
            <person name="Kiefer A.F."/>
            <person name="Nichols A."/>
            <person name="Cepeda A.J."/>
            <person name="Yan W."/>
            <person name="Fan B."/>
            <person name="Jiang Y."/>
            <person name="Adhikari A."/>
            <person name="Zheng C.-J."/>
            <person name="Schuster L."/>
            <person name="Cowan T.M."/>
            <person name="Smanski M.J."/>
            <person name="Chevrette M.G."/>
            <person name="De Carvalho L.P.S."/>
            <person name="Shen B."/>
        </authorList>
    </citation>
    <scope>NUCLEOTIDE SEQUENCE [LARGE SCALE GENOMIC DNA]</scope>
    <source>
        <strain evidence="2 3">NPDC019275</strain>
    </source>
</reference>
<comment type="caution">
    <text evidence="2">The sequence shown here is derived from an EMBL/GenBank/DDBJ whole genome shotgun (WGS) entry which is preliminary data.</text>
</comment>
<accession>A0ABW7XB63</accession>
<dbReference type="Proteomes" id="UP001611415">
    <property type="component" value="Unassembled WGS sequence"/>
</dbReference>
<keyword evidence="3" id="KW-1185">Reference proteome</keyword>
<evidence type="ECO:0000313" key="2">
    <source>
        <dbReference type="EMBL" id="MFI2478360.1"/>
    </source>
</evidence>
<evidence type="ECO:0000256" key="1">
    <source>
        <dbReference type="SAM" id="MobiDB-lite"/>
    </source>
</evidence>
<proteinExistence type="predicted"/>
<feature type="region of interest" description="Disordered" evidence="1">
    <location>
        <begin position="64"/>
        <end position="91"/>
    </location>
</feature>
<dbReference type="RefSeq" id="WP_364821574.1">
    <property type="nucleotide sequence ID" value="NZ_JBFAYM010000006.1"/>
</dbReference>
<sequence>MQDKVVRATTRAAAVSTGTVLPGRAEHHGRHNLAAGDLLVATDHHASSDSGDCRVTITATDARSDAGRDRGKVYSGRRKNGGMPQHARPGGDRFIGAGTRIAAVTDSGAPQLFDLATGTTV</sequence>
<dbReference type="EMBL" id="JBIRYO010000037">
    <property type="protein sequence ID" value="MFI2478360.1"/>
    <property type="molecule type" value="Genomic_DNA"/>
</dbReference>
<evidence type="ECO:0000313" key="3">
    <source>
        <dbReference type="Proteomes" id="UP001611415"/>
    </source>
</evidence>